<dbReference type="GO" id="GO:0016811">
    <property type="term" value="F:hydrolase activity, acting on carbon-nitrogen (but not peptide) bonds, in linear amides"/>
    <property type="evidence" value="ECO:0007669"/>
    <property type="project" value="TreeGrafter"/>
</dbReference>
<dbReference type="SUPFAM" id="SSF56317">
    <property type="entry name" value="Carbon-nitrogen hydrolase"/>
    <property type="match status" value="2"/>
</dbReference>
<dbReference type="EMBL" id="FMUB01000004">
    <property type="protein sequence ID" value="SCX17484.1"/>
    <property type="molecule type" value="Genomic_DNA"/>
</dbReference>
<dbReference type="Pfam" id="PF00795">
    <property type="entry name" value="CN_hydrolase"/>
    <property type="match status" value="2"/>
</dbReference>
<gene>
    <name evidence="3" type="ORF">SAMN02799620_02497</name>
</gene>
<dbReference type="InterPro" id="IPR003010">
    <property type="entry name" value="C-N_Hydrolase"/>
</dbReference>
<evidence type="ECO:0000313" key="4">
    <source>
        <dbReference type="Proteomes" id="UP000199707"/>
    </source>
</evidence>
<dbReference type="InterPro" id="IPR036526">
    <property type="entry name" value="C-N_Hydrolase_sf"/>
</dbReference>
<dbReference type="Gene3D" id="3.60.110.10">
    <property type="entry name" value="Carbon-nitrogen hydrolase"/>
    <property type="match status" value="2"/>
</dbReference>
<dbReference type="Proteomes" id="UP000199707">
    <property type="component" value="Unassembled WGS sequence"/>
</dbReference>
<evidence type="ECO:0000256" key="1">
    <source>
        <dbReference type="ARBA" id="ARBA00022801"/>
    </source>
</evidence>
<dbReference type="AlphaFoldDB" id="A0A1G4W6C9"/>
<dbReference type="PANTHER" id="PTHR43674:SF2">
    <property type="entry name" value="BETA-UREIDOPROPIONASE"/>
    <property type="match status" value="1"/>
</dbReference>
<organism evidence="3 4">
    <name type="scientific">Mycolicibacterium fluoranthenivorans</name>
    <dbReference type="NCBI Taxonomy" id="258505"/>
    <lineage>
        <taxon>Bacteria</taxon>
        <taxon>Bacillati</taxon>
        <taxon>Actinomycetota</taxon>
        <taxon>Actinomycetes</taxon>
        <taxon>Mycobacteriales</taxon>
        <taxon>Mycobacteriaceae</taxon>
        <taxon>Mycolicibacterium</taxon>
    </lineage>
</organism>
<reference evidence="4" key="1">
    <citation type="submission" date="2016-10" db="EMBL/GenBank/DDBJ databases">
        <authorList>
            <person name="Varghese N."/>
            <person name="Submissions S."/>
        </authorList>
    </citation>
    <scope>NUCLEOTIDE SEQUENCE [LARGE SCALE GENOMIC DNA]</scope>
    <source>
        <strain evidence="4">UNC267MFSha1.1M11</strain>
    </source>
</reference>
<dbReference type="InterPro" id="IPR050345">
    <property type="entry name" value="Aliph_Amidase/BUP"/>
</dbReference>
<keyword evidence="1 3" id="KW-0378">Hydrolase</keyword>
<proteinExistence type="predicted"/>
<protein>
    <submittedName>
        <fullName evidence="3">Predicted amidohydrolase</fullName>
    </submittedName>
</protein>
<evidence type="ECO:0000259" key="2">
    <source>
        <dbReference type="PROSITE" id="PS50263"/>
    </source>
</evidence>
<dbReference type="PANTHER" id="PTHR43674">
    <property type="entry name" value="NITRILASE C965.09-RELATED"/>
    <property type="match status" value="1"/>
</dbReference>
<name>A0A1G4W6C9_9MYCO</name>
<dbReference type="STRING" id="1502745.SAMN02799620_02497"/>
<evidence type="ECO:0000313" key="3">
    <source>
        <dbReference type="EMBL" id="SCX17484.1"/>
    </source>
</evidence>
<feature type="domain" description="CN hydrolase" evidence="2">
    <location>
        <begin position="34"/>
        <end position="270"/>
    </location>
</feature>
<accession>A0A1G4W6C9</accession>
<dbReference type="PROSITE" id="PS50263">
    <property type="entry name" value="CN_HYDROLASE"/>
    <property type="match status" value="2"/>
</dbReference>
<feature type="domain" description="CN hydrolase" evidence="2">
    <location>
        <begin position="321"/>
        <end position="575"/>
    </location>
</feature>
<sequence length="624" mass="67818">MSSALIVNWLACAFDHERTGTQIPGRKGSHVKDIQVAAVQFEPTLFDKPGNIDRVAELVTRAAAGGAELITAPEMCTTGYCFFDQREAERMAEPVPGPTTDRFAQIAREHHCYIVFGMPERDEQTGLLYNTAAFVGPDGFIGKHRKTHAYIAEPKWAAPGNLGHQVFDTEIGRIAVLICMDIHFVETARLAAVGGAEVICHLSNWLAERTPAPYWISRAYENGCYVIESNRWGLERGVQFSGGSCVIAPDATILDQIDSGDGLATATITVDAAHQDWADRPALRARRPELYRQLQINSYLWNPKDFFGLYGHRGLPEGKSATVAVAQFRPAPDLDANLATISRMFRSSVTERGAELVVFPELSLTTRAVTLQDPAVGQLMQAAAAESAWLVVGLAESDPVEGRQYNSLVLIGPDGIEAVHRKIHLRHGERALFEAGSAWTYADIPLGRVGLLHGDDLLLPESGRILALNACDVIAGSADNRERIMMGHSGSTVAQSYPIPTGPSLTHWHHMRVRAGENNVYLAFANTVDADGEGGCSGVFGPDTFAFPRNEQVLAGQEGVAAVHIDTRDAASVYPSNVVRRKDLVTMRLPHWYGALSGPDALVHDAGAELDDWRVHEPSPAVIA</sequence>